<reference evidence="2 3" key="1">
    <citation type="journal article" date="2020" name="Nature">
        <title>Bacterial chemolithoautotrophy via manganese oxidation.</title>
        <authorList>
            <person name="Yu H."/>
            <person name="Leadbetter J.R."/>
        </authorList>
    </citation>
    <scope>NUCLEOTIDE SEQUENCE [LARGE SCALE GENOMIC DNA]</scope>
    <source>
        <strain evidence="2 3">Mn-1</strain>
    </source>
</reference>
<protein>
    <submittedName>
        <fullName evidence="2">DUF374 domain-containing protein</fullName>
    </submittedName>
</protein>
<keyword evidence="3" id="KW-1185">Reference proteome</keyword>
<dbReference type="EMBL" id="VTOW01000002">
    <property type="protein sequence ID" value="NKE71629.1"/>
    <property type="molecule type" value="Genomic_DNA"/>
</dbReference>
<dbReference type="Pfam" id="PF04028">
    <property type="entry name" value="DUF374"/>
    <property type="match status" value="1"/>
</dbReference>
<dbReference type="RefSeq" id="WP_168060440.1">
    <property type="nucleotide sequence ID" value="NZ_VTOW01000002.1"/>
</dbReference>
<comment type="caution">
    <text evidence="2">The sequence shown here is derived from an EMBL/GenBank/DDBJ whole genome shotgun (WGS) entry which is preliminary data.</text>
</comment>
<dbReference type="InterPro" id="IPR007172">
    <property type="entry name" value="DUF374"/>
</dbReference>
<feature type="domain" description="DUF374" evidence="1">
    <location>
        <begin position="66"/>
        <end position="133"/>
    </location>
</feature>
<evidence type="ECO:0000313" key="3">
    <source>
        <dbReference type="Proteomes" id="UP000534783"/>
    </source>
</evidence>
<organism evidence="2 3">
    <name type="scientific">Candidatus Manganitrophus noduliformans</name>
    <dbReference type="NCBI Taxonomy" id="2606439"/>
    <lineage>
        <taxon>Bacteria</taxon>
        <taxon>Pseudomonadati</taxon>
        <taxon>Nitrospirota</taxon>
        <taxon>Nitrospiria</taxon>
        <taxon>Candidatus Troglogloeales</taxon>
        <taxon>Candidatus Manganitrophaceae</taxon>
        <taxon>Candidatus Manganitrophus</taxon>
    </lineage>
</organism>
<evidence type="ECO:0000313" key="2">
    <source>
        <dbReference type="EMBL" id="NKE71629.1"/>
    </source>
</evidence>
<dbReference type="Proteomes" id="UP000534783">
    <property type="component" value="Unassembled WGS sequence"/>
</dbReference>
<accession>A0A7X6DR37</accession>
<evidence type="ECO:0000259" key="1">
    <source>
        <dbReference type="Pfam" id="PF04028"/>
    </source>
</evidence>
<name>A0A7X6DR37_9BACT</name>
<dbReference type="AlphaFoldDB" id="A0A7X6DR37"/>
<sequence length="235" mass="26922">MPKSFLEKILFRLAYCFAWFFVHLYRWTCRVEVKGPLLDCLNEDRPVLLTWWHQDMLFNFYFLISFAKRRKIATIVSQSKDGALAAYLIEKFGFTVLRGSSSKGGKEALGLLTDFVIKEKAVGIIVCDGPRPPGRVAKPGIILLARKTGYPIIKIRSWGSRQHLFQKSWCKLALVFPFSRVTVWSDTPMAVSRESRRQELEESRLEVEKRLNEMAAVSEGHFGVDRTASISVKTN</sequence>
<proteinExistence type="predicted"/>
<gene>
    <name evidence="2" type="ORF">MNODULE_12850</name>
</gene>